<feature type="compositionally biased region" description="Acidic residues" evidence="7">
    <location>
        <begin position="578"/>
        <end position="590"/>
    </location>
</feature>
<comment type="subcellular location">
    <subcellularLocation>
        <location evidence="1">Endoplasmic reticulum</location>
    </subcellularLocation>
</comment>
<feature type="region of interest" description="Disordered" evidence="7">
    <location>
        <begin position="545"/>
        <end position="600"/>
    </location>
</feature>
<evidence type="ECO:0000256" key="3">
    <source>
        <dbReference type="ARBA" id="ARBA00022824"/>
    </source>
</evidence>
<evidence type="ECO:0000256" key="7">
    <source>
        <dbReference type="SAM" id="MobiDB-lite"/>
    </source>
</evidence>
<dbReference type="InterPro" id="IPR001382">
    <property type="entry name" value="Glyco_hydro_47"/>
</dbReference>
<keyword evidence="8" id="KW-0732">Signal</keyword>
<evidence type="ECO:0000313" key="10">
    <source>
        <dbReference type="Proteomes" id="UP001164746"/>
    </source>
</evidence>
<evidence type="ECO:0000256" key="2">
    <source>
        <dbReference type="ARBA" id="ARBA00007658"/>
    </source>
</evidence>
<keyword evidence="6" id="KW-0175">Coiled coil</keyword>
<keyword evidence="5" id="KW-0326">Glycosidase</keyword>
<reference evidence="9" key="1">
    <citation type="submission" date="2022-11" db="EMBL/GenBank/DDBJ databases">
        <title>Centuries of genome instability and evolution in soft-shell clam transmissible cancer (bioRxiv).</title>
        <authorList>
            <person name="Hart S.F.M."/>
            <person name="Yonemitsu M.A."/>
            <person name="Giersch R.M."/>
            <person name="Beal B.F."/>
            <person name="Arriagada G."/>
            <person name="Davis B.W."/>
            <person name="Ostrander E.A."/>
            <person name="Goff S.P."/>
            <person name="Metzger M.J."/>
        </authorList>
    </citation>
    <scope>NUCLEOTIDE SEQUENCE</scope>
    <source>
        <strain evidence="9">MELC-2E11</strain>
        <tissue evidence="9">Siphon/mantle</tissue>
    </source>
</reference>
<feature type="compositionally biased region" description="Polar residues" evidence="7">
    <location>
        <begin position="591"/>
        <end position="600"/>
    </location>
</feature>
<dbReference type="EMBL" id="CP111015">
    <property type="protein sequence ID" value="WAR03730.1"/>
    <property type="molecule type" value="Genomic_DNA"/>
</dbReference>
<evidence type="ECO:0000256" key="8">
    <source>
        <dbReference type="SAM" id="SignalP"/>
    </source>
</evidence>
<gene>
    <name evidence="9" type="ORF">MAR_010288</name>
</gene>
<keyword evidence="10" id="KW-1185">Reference proteome</keyword>
<dbReference type="PANTHER" id="PTHR45679">
    <property type="entry name" value="ER DEGRADATION-ENHANCING ALPHA-MANNOSIDASE-LIKE PROTEIN 2"/>
    <property type="match status" value="1"/>
</dbReference>
<evidence type="ECO:0000313" key="9">
    <source>
        <dbReference type="EMBL" id="WAR03730.1"/>
    </source>
</evidence>
<feature type="chain" id="PRO_5046840872" description="alpha-1,2-Mannosidase" evidence="8">
    <location>
        <begin position="23"/>
        <end position="600"/>
    </location>
</feature>
<keyword evidence="3" id="KW-0256">Endoplasmic reticulum</keyword>
<name>A0ABY7E459_MYAAR</name>
<sequence length="600" mass="68092">MAAPIIRVIVVLICLKITTYECKVITSSDMIHYRKKVEEMFHHAYDGYIQYAYPYDELRPLSCDGHDTWGSYSLTLIDALDMLVIMGNNTEFQRVANLVIENMNFDNDINVSRGAFDTATGMPYGTVNLKYGVPKGETTVTCTAGVGTFIVEFGALSRLTGDPIFEKVAMRAMKSLWRARSSIGLVGNHIDVASGKWTALDAGVGGGIDSYFEYLVKGSVMLSNTELLDQFYEYLESVEQYLKKDDWYMWAHMTKGTVSLPIFTSLDCYWPGIQAMLGDVDKAMKTMHNFHQVWKQYGFLPEFYNIVKNEPHAGQLVEAAMYLYQATRDPFLLQLGVDMLTSIEQITRTKCGYATVKDVTDHTLENRMESFFLAETVKYLYLLFDEDNFIHNSGDHGTIIQTPNGQCVVDTGSYIFNTEAHPIDTAALYCCSAEKKEHDLELQDFHDNLDLLTLFNLNDNTDTIEGVRWSTYKKRNDTLTDMQQNLESLSEQIKKYQVKTEGDHQRIMSTKGEKFTVNQRQSSSTKVVTINGKHIKGMKAIQEQNPQAGSELSGVVSPPETKPLQQVQDPENDRFDDQENEEDQSQDQESIENNLHQLKV</sequence>
<dbReference type="Gene3D" id="1.50.10.10">
    <property type="match status" value="2"/>
</dbReference>
<evidence type="ECO:0000256" key="4">
    <source>
        <dbReference type="ARBA" id="ARBA00023180"/>
    </source>
</evidence>
<dbReference type="InterPro" id="IPR012341">
    <property type="entry name" value="6hp_glycosidase-like_sf"/>
</dbReference>
<keyword evidence="5" id="KW-0378">Hydrolase</keyword>
<dbReference type="Pfam" id="PF01532">
    <property type="entry name" value="Glyco_hydro_47"/>
    <property type="match status" value="2"/>
</dbReference>
<protein>
    <recommendedName>
        <fullName evidence="5">alpha-1,2-Mannosidase</fullName>
        <ecNumber evidence="5">3.2.1.-</ecNumber>
    </recommendedName>
</protein>
<organism evidence="9 10">
    <name type="scientific">Mya arenaria</name>
    <name type="common">Soft-shell clam</name>
    <dbReference type="NCBI Taxonomy" id="6604"/>
    <lineage>
        <taxon>Eukaryota</taxon>
        <taxon>Metazoa</taxon>
        <taxon>Spiralia</taxon>
        <taxon>Lophotrochozoa</taxon>
        <taxon>Mollusca</taxon>
        <taxon>Bivalvia</taxon>
        <taxon>Autobranchia</taxon>
        <taxon>Heteroconchia</taxon>
        <taxon>Euheterodonta</taxon>
        <taxon>Imparidentia</taxon>
        <taxon>Neoheterodontei</taxon>
        <taxon>Myida</taxon>
        <taxon>Myoidea</taxon>
        <taxon>Myidae</taxon>
        <taxon>Mya</taxon>
    </lineage>
</organism>
<proteinExistence type="inferred from homology"/>
<accession>A0ABY7E459</accession>
<feature type="coiled-coil region" evidence="6">
    <location>
        <begin position="472"/>
        <end position="499"/>
    </location>
</feature>
<comment type="similarity">
    <text evidence="2 5">Belongs to the glycosyl hydrolase 47 family.</text>
</comment>
<evidence type="ECO:0000256" key="5">
    <source>
        <dbReference type="RuleBase" id="RU361193"/>
    </source>
</evidence>
<dbReference type="SUPFAM" id="SSF48225">
    <property type="entry name" value="Seven-hairpin glycosidases"/>
    <property type="match status" value="1"/>
</dbReference>
<dbReference type="Proteomes" id="UP001164746">
    <property type="component" value="Chromosome 4"/>
</dbReference>
<evidence type="ECO:0000256" key="6">
    <source>
        <dbReference type="SAM" id="Coils"/>
    </source>
</evidence>
<keyword evidence="4" id="KW-0325">Glycoprotein</keyword>
<dbReference type="EC" id="3.2.1.-" evidence="5"/>
<dbReference type="PANTHER" id="PTHR45679:SF6">
    <property type="entry name" value="ER DEGRADATION-ENHANCING ALPHA-MANNOSIDASE-LIKE PROTEIN 2"/>
    <property type="match status" value="1"/>
</dbReference>
<feature type="signal peptide" evidence="8">
    <location>
        <begin position="1"/>
        <end position="22"/>
    </location>
</feature>
<dbReference type="PRINTS" id="PR00747">
    <property type="entry name" value="GLYHDRLASE47"/>
</dbReference>
<dbReference type="InterPro" id="IPR044674">
    <property type="entry name" value="EDEM1/2/3"/>
</dbReference>
<evidence type="ECO:0000256" key="1">
    <source>
        <dbReference type="ARBA" id="ARBA00004240"/>
    </source>
</evidence>
<dbReference type="InterPro" id="IPR036026">
    <property type="entry name" value="Seven-hairpin_glycosidases"/>
</dbReference>